<name>A0A4S4L0X0_9AGAM</name>
<reference evidence="3 4" key="1">
    <citation type="submission" date="2019-02" db="EMBL/GenBank/DDBJ databases">
        <title>Genome sequencing of the rare red list fungi Phellinidium pouzarii.</title>
        <authorList>
            <person name="Buettner E."/>
            <person name="Kellner H."/>
        </authorList>
    </citation>
    <scope>NUCLEOTIDE SEQUENCE [LARGE SCALE GENOMIC DNA]</scope>
    <source>
        <strain evidence="3 4">DSM 108285</strain>
    </source>
</reference>
<sequence>MSKRLVSFNGPSTPSASPAQARKQPDTPQSPSRSIETTYHRKVRVLLQETRGVARTWDELVKIDGLKAVTALTDARTDLDNALRLVSDDTQPRTRLVSSRIAIMEKSIMDLELIITKLKKQFTKLASIMDNLEEVVFEAHKHKGWAWVHSEPLWCTWTLEKFATEIPRLLPPYHRSLQLQIELVESLRSHSLSFEESQKIILKWIGQPHLEADEWVSEWEDLCAVEIERWIAR</sequence>
<organism evidence="3 4">
    <name type="scientific">Phellinidium pouzarii</name>
    <dbReference type="NCBI Taxonomy" id="167371"/>
    <lineage>
        <taxon>Eukaryota</taxon>
        <taxon>Fungi</taxon>
        <taxon>Dikarya</taxon>
        <taxon>Basidiomycota</taxon>
        <taxon>Agaricomycotina</taxon>
        <taxon>Agaricomycetes</taxon>
        <taxon>Hymenochaetales</taxon>
        <taxon>Hymenochaetaceae</taxon>
        <taxon>Phellinidium</taxon>
    </lineage>
</organism>
<proteinExistence type="predicted"/>
<feature type="compositionally biased region" description="Polar residues" evidence="2">
    <location>
        <begin position="26"/>
        <end position="37"/>
    </location>
</feature>
<keyword evidence="4" id="KW-1185">Reference proteome</keyword>
<accession>A0A4S4L0X0</accession>
<feature type="compositionally biased region" description="Polar residues" evidence="2">
    <location>
        <begin position="9"/>
        <end position="18"/>
    </location>
</feature>
<evidence type="ECO:0000313" key="3">
    <source>
        <dbReference type="EMBL" id="THH04697.1"/>
    </source>
</evidence>
<dbReference type="OrthoDB" id="17066at2759"/>
<keyword evidence="1" id="KW-0175">Coiled coil</keyword>
<feature type="coiled-coil region" evidence="1">
    <location>
        <begin position="101"/>
        <end position="135"/>
    </location>
</feature>
<protein>
    <submittedName>
        <fullName evidence="3">Uncharacterized protein</fullName>
    </submittedName>
</protein>
<evidence type="ECO:0000313" key="4">
    <source>
        <dbReference type="Proteomes" id="UP000308199"/>
    </source>
</evidence>
<evidence type="ECO:0000256" key="2">
    <source>
        <dbReference type="SAM" id="MobiDB-lite"/>
    </source>
</evidence>
<evidence type="ECO:0000256" key="1">
    <source>
        <dbReference type="SAM" id="Coils"/>
    </source>
</evidence>
<comment type="caution">
    <text evidence="3">The sequence shown here is derived from an EMBL/GenBank/DDBJ whole genome shotgun (WGS) entry which is preliminary data.</text>
</comment>
<dbReference type="AlphaFoldDB" id="A0A4S4L0X0"/>
<dbReference type="Proteomes" id="UP000308199">
    <property type="component" value="Unassembled WGS sequence"/>
</dbReference>
<feature type="region of interest" description="Disordered" evidence="2">
    <location>
        <begin position="1"/>
        <end position="37"/>
    </location>
</feature>
<dbReference type="EMBL" id="SGPK01000319">
    <property type="protein sequence ID" value="THH04697.1"/>
    <property type="molecule type" value="Genomic_DNA"/>
</dbReference>
<gene>
    <name evidence="3" type="ORF">EW145_g5332</name>
</gene>